<accession>A0AA36NCN2</accession>
<protein>
    <submittedName>
        <fullName evidence="1">Uncharacterized protein</fullName>
    </submittedName>
</protein>
<dbReference type="Proteomes" id="UP001178507">
    <property type="component" value="Unassembled WGS sequence"/>
</dbReference>
<keyword evidence="2" id="KW-1185">Reference proteome</keyword>
<gene>
    <name evidence="1" type="ORF">EVOR1521_LOCUS22301</name>
</gene>
<proteinExistence type="predicted"/>
<dbReference type="AlphaFoldDB" id="A0AA36NCN2"/>
<evidence type="ECO:0000313" key="1">
    <source>
        <dbReference type="EMBL" id="CAJ1398526.1"/>
    </source>
</evidence>
<comment type="caution">
    <text evidence="1">The sequence shown here is derived from an EMBL/GenBank/DDBJ whole genome shotgun (WGS) entry which is preliminary data.</text>
</comment>
<dbReference type="EMBL" id="CAUJNA010003303">
    <property type="protein sequence ID" value="CAJ1398526.1"/>
    <property type="molecule type" value="Genomic_DNA"/>
</dbReference>
<sequence length="122" mass="13701">MKRKAQDPPDMPSKQDAMSAANKKLLLQLFQRGDFLGARRRSQVVREAFQATANCPGCARLHAEGRRKKPEDAFKAIAAAEHHFFEEEQCGELGPLVHGLANLQHLLNSQWYFTAADALWKA</sequence>
<evidence type="ECO:0000313" key="2">
    <source>
        <dbReference type="Proteomes" id="UP001178507"/>
    </source>
</evidence>
<reference evidence="1" key="1">
    <citation type="submission" date="2023-08" db="EMBL/GenBank/DDBJ databases">
        <authorList>
            <person name="Chen Y."/>
            <person name="Shah S."/>
            <person name="Dougan E. K."/>
            <person name="Thang M."/>
            <person name="Chan C."/>
        </authorList>
    </citation>
    <scope>NUCLEOTIDE SEQUENCE</scope>
</reference>
<name>A0AA36NCN2_9DINO</name>
<organism evidence="1 2">
    <name type="scientific">Effrenium voratum</name>
    <dbReference type="NCBI Taxonomy" id="2562239"/>
    <lineage>
        <taxon>Eukaryota</taxon>
        <taxon>Sar</taxon>
        <taxon>Alveolata</taxon>
        <taxon>Dinophyceae</taxon>
        <taxon>Suessiales</taxon>
        <taxon>Symbiodiniaceae</taxon>
        <taxon>Effrenium</taxon>
    </lineage>
</organism>